<dbReference type="GeneID" id="24529531"/>
<dbReference type="Gene3D" id="1.10.238.10">
    <property type="entry name" value="EF-hand"/>
    <property type="match status" value="2"/>
</dbReference>
<evidence type="ECO:0000313" key="9">
    <source>
        <dbReference type="Proteomes" id="UP000027581"/>
    </source>
</evidence>
<keyword evidence="9" id="KW-1185">Reference proteome</keyword>
<keyword evidence="3" id="KW-0677">Repeat</keyword>
<evidence type="ECO:0000256" key="2">
    <source>
        <dbReference type="ARBA" id="ARBA00022723"/>
    </source>
</evidence>
<protein>
    <recommendedName>
        <fullName evidence="1">Calmodulin</fullName>
    </recommendedName>
</protein>
<dbReference type="InterPro" id="IPR002048">
    <property type="entry name" value="EF_hand_dom"/>
</dbReference>
<dbReference type="EMBL" id="LVLA01000005">
    <property type="protein sequence ID" value="KYO02107.1"/>
    <property type="molecule type" value="Genomic_DNA"/>
</dbReference>
<reference evidence="6" key="1">
    <citation type="submission" date="2014-01" db="EMBL/GenBank/DDBJ databases">
        <authorList>
            <person name="Aslett M."/>
        </authorList>
    </citation>
    <scope>NUCLEOTIDE SEQUENCE</scope>
    <source>
        <strain evidence="6">CDC</strain>
    </source>
</reference>
<dbReference type="KEGG" id="prei:PRSY57_0411700"/>
<evidence type="ECO:0000313" key="10">
    <source>
        <dbReference type="Proteomes" id="UP000076359"/>
    </source>
</evidence>
<accession>A0A060RTI3</accession>
<dbReference type="PROSITE" id="PS50222">
    <property type="entry name" value="EF_HAND_2"/>
    <property type="match status" value="1"/>
</dbReference>
<dbReference type="GO" id="GO:0005509">
    <property type="term" value="F:calcium ion binding"/>
    <property type="evidence" value="ECO:0007669"/>
    <property type="project" value="InterPro"/>
</dbReference>
<dbReference type="AlphaFoldDB" id="A0A060RTI3"/>
<dbReference type="InterPro" id="IPR050230">
    <property type="entry name" value="CALM/Myosin/TropC-like"/>
</dbReference>
<evidence type="ECO:0000256" key="3">
    <source>
        <dbReference type="ARBA" id="ARBA00022737"/>
    </source>
</evidence>
<keyword evidence="4" id="KW-0007">Acetylation</keyword>
<dbReference type="SUPFAM" id="SSF47473">
    <property type="entry name" value="EF-hand"/>
    <property type="match status" value="1"/>
</dbReference>
<dbReference type="VEuPathDB" id="PlasmoDB:PRG01_0418900"/>
<sequence>MSKFFLSKQRRAEIESIFKEYDTNKDGVSGEKLLYLLRSLGVYLNKTESEVILEDYKKNGNLNLSEFFELMKQYYFDENIENLLYLSLQSYAQEKSKTINLNEFKNVLLTLGSGIKLTEEEVDAFLNVEFNGYKNKEISFDDFIYKILKE</sequence>
<organism evidence="6 9">
    <name type="scientific">Plasmodium reichenowi</name>
    <dbReference type="NCBI Taxonomy" id="5854"/>
    <lineage>
        <taxon>Eukaryota</taxon>
        <taxon>Sar</taxon>
        <taxon>Alveolata</taxon>
        <taxon>Apicomplexa</taxon>
        <taxon>Aconoidasida</taxon>
        <taxon>Haemosporida</taxon>
        <taxon>Plasmodiidae</taxon>
        <taxon>Plasmodium</taxon>
        <taxon>Plasmodium (Laverania)</taxon>
    </lineage>
</organism>
<reference evidence="8 11" key="4">
    <citation type="submission" date="2016-09" db="EMBL/GenBank/DDBJ databases">
        <authorList>
            <consortium name="Pathogen Informatics"/>
        </authorList>
    </citation>
    <scope>NUCLEOTIDE SEQUENCE [LARGE SCALE GENOMIC DNA]</scope>
</reference>
<dbReference type="Proteomes" id="UP000076359">
    <property type="component" value="Chromosome 4"/>
</dbReference>
<evidence type="ECO:0000256" key="4">
    <source>
        <dbReference type="ARBA" id="ARBA00022990"/>
    </source>
</evidence>
<evidence type="ECO:0000313" key="6">
    <source>
        <dbReference type="EMBL" id="CDO62787.1"/>
    </source>
</evidence>
<evidence type="ECO:0000313" key="8">
    <source>
        <dbReference type="EMBL" id="SOV76394.1"/>
    </source>
</evidence>
<reference evidence="7 10" key="3">
    <citation type="journal article" date="2016" name="Nat. Commun.">
        <title>Genomes of cryptic chimpanzee Plasmodium species reveal key evolutionary events leading to human malaria.</title>
        <authorList>
            <person name="Sundararaman S.A."/>
            <person name="Plenderleith L.J."/>
            <person name="Liu W."/>
            <person name="Loy D.E."/>
            <person name="Learn G.H."/>
            <person name="Li Y."/>
            <person name="Shaw K.S."/>
            <person name="Ayouba A."/>
            <person name="Peeters M."/>
            <person name="Speede S."/>
            <person name="Shaw G.M."/>
            <person name="Bushman F.D."/>
            <person name="Brisson D."/>
            <person name="Rayner J.C."/>
            <person name="Sharp P.M."/>
            <person name="Hahn B.H."/>
        </authorList>
    </citation>
    <scope>NUCLEOTIDE SEQUENCE [LARGE SCALE GENOMIC DNA]</scope>
    <source>
        <strain evidence="7 10">SY57</strain>
    </source>
</reference>
<reference evidence="6" key="2">
    <citation type="submission" date="2014-05" db="EMBL/GenBank/DDBJ databases">
        <title>The genome sequences of chimpanzee malaria parasites reveal the path to human adaptation.</title>
        <authorList>
            <person name="Otto T.D."/>
            <person name="Rayner J.C."/>
            <person name="Boehme U."/>
            <person name="Pain A."/>
            <person name="Spottiswoode N."/>
            <person name="Sanders M."/>
            <person name="Quail M."/>
            <person name="Ollomo B."/>
            <person name="Renaud F."/>
            <person name="Thomas A.W."/>
            <person name="Prugnolle F."/>
            <person name="Conway D.J."/>
            <person name="Newbold C."/>
            <person name="Berriman M."/>
        </authorList>
    </citation>
    <scope>NUCLEOTIDE SEQUENCE [LARGE SCALE GENOMIC DNA]</scope>
    <source>
        <strain evidence="6">CDC</strain>
    </source>
</reference>
<dbReference type="EMBL" id="LT969567">
    <property type="protein sequence ID" value="SOV76394.1"/>
    <property type="molecule type" value="Genomic_DNA"/>
</dbReference>
<dbReference type="GO" id="GO:0016460">
    <property type="term" value="C:myosin II complex"/>
    <property type="evidence" value="ECO:0007669"/>
    <property type="project" value="TreeGrafter"/>
</dbReference>
<dbReference type="RefSeq" id="XP_012761427.1">
    <property type="nucleotide sequence ID" value="XM_012905973.1"/>
</dbReference>
<gene>
    <name evidence="6" type="ORF">PRCDC_0411700.1</name>
    <name evidence="8" type="ORF">PRG01_0418900</name>
    <name evidence="7" type="ORF">PRSY57_0411700</name>
</gene>
<dbReference type="OrthoDB" id="26525at2759"/>
<feature type="domain" description="EF-hand" evidence="5">
    <location>
        <begin position="9"/>
        <end position="43"/>
    </location>
</feature>
<proteinExistence type="predicted"/>
<dbReference type="VEuPathDB" id="PlasmoDB:PRCDC_0411700"/>
<evidence type="ECO:0000313" key="7">
    <source>
        <dbReference type="EMBL" id="KYO02107.1"/>
    </source>
</evidence>
<dbReference type="EMBL" id="HG810765">
    <property type="protein sequence ID" value="CDO62787.1"/>
    <property type="molecule type" value="Genomic_DNA"/>
</dbReference>
<dbReference type="PANTHER" id="PTHR23048">
    <property type="entry name" value="MYOSIN LIGHT CHAIN 1, 3"/>
    <property type="match status" value="1"/>
</dbReference>
<dbReference type="Proteomes" id="UP000240500">
    <property type="component" value="Chromosome 4"/>
</dbReference>
<evidence type="ECO:0000256" key="1">
    <source>
        <dbReference type="ARBA" id="ARBA00020786"/>
    </source>
</evidence>
<keyword evidence="2" id="KW-0479">Metal-binding</keyword>
<name>A0A060RTI3_PLARE</name>
<dbReference type="Proteomes" id="UP000027581">
    <property type="component" value="Unassembled WGS sequence"/>
</dbReference>
<dbReference type="PANTHER" id="PTHR23048:SF0">
    <property type="entry name" value="CALMODULIN LIKE 3"/>
    <property type="match status" value="1"/>
</dbReference>
<evidence type="ECO:0000313" key="11">
    <source>
        <dbReference type="Proteomes" id="UP000240500"/>
    </source>
</evidence>
<dbReference type="InterPro" id="IPR011992">
    <property type="entry name" value="EF-hand-dom_pair"/>
</dbReference>
<evidence type="ECO:0000259" key="5">
    <source>
        <dbReference type="PROSITE" id="PS50222"/>
    </source>
</evidence>